<dbReference type="InParanoid" id="H6BRA8"/>
<dbReference type="VEuPathDB" id="FungiDB:HMPREF1120_02854"/>
<dbReference type="AlphaFoldDB" id="H6BRA8"/>
<dbReference type="eggNOG" id="ENOG502SH5A">
    <property type="taxonomic scope" value="Eukaryota"/>
</dbReference>
<protein>
    <recommendedName>
        <fullName evidence="1">DUF7708 domain-containing protein</fullName>
    </recommendedName>
</protein>
<dbReference type="Pfam" id="PF24809">
    <property type="entry name" value="DUF7708"/>
    <property type="match status" value="1"/>
</dbReference>
<dbReference type="RefSeq" id="XP_009155150.1">
    <property type="nucleotide sequence ID" value="XM_009156902.1"/>
</dbReference>
<dbReference type="OMA" id="FHRANVE"/>
<dbReference type="STRING" id="858893.H6BRA8"/>
<evidence type="ECO:0000259" key="1">
    <source>
        <dbReference type="Pfam" id="PF24809"/>
    </source>
</evidence>
<gene>
    <name evidence="2" type="ORF">HMPREF1120_02854</name>
</gene>
<evidence type="ECO:0000313" key="2">
    <source>
        <dbReference type="EMBL" id="EHY54689.1"/>
    </source>
</evidence>
<dbReference type="Proteomes" id="UP000007304">
    <property type="component" value="Unassembled WGS sequence"/>
</dbReference>
<keyword evidence="3" id="KW-1185">Reference proteome</keyword>
<dbReference type="GeneID" id="20307493"/>
<reference evidence="2" key="1">
    <citation type="submission" date="2011-07" db="EMBL/GenBank/DDBJ databases">
        <title>The Genome Sequence of Exophiala (Wangiella) dermatitidis NIH/UT8656.</title>
        <authorList>
            <consortium name="The Broad Institute Genome Sequencing Platform"/>
            <person name="Cuomo C."/>
            <person name="Wang Z."/>
            <person name="Hunicke-Smith S."/>
            <person name="Szanislo P.J."/>
            <person name="Earl A."/>
            <person name="Young S.K."/>
            <person name="Zeng Q."/>
            <person name="Gargeya S."/>
            <person name="Fitzgerald M."/>
            <person name="Haas B."/>
            <person name="Abouelleil A."/>
            <person name="Alvarado L."/>
            <person name="Arachchi H.M."/>
            <person name="Berlin A."/>
            <person name="Brown A."/>
            <person name="Chapman S.B."/>
            <person name="Chen Z."/>
            <person name="Dunbar C."/>
            <person name="Freedman E."/>
            <person name="Gearin G."/>
            <person name="Gellesch M."/>
            <person name="Goldberg J."/>
            <person name="Griggs A."/>
            <person name="Gujja S."/>
            <person name="Heiman D."/>
            <person name="Howarth C."/>
            <person name="Larson L."/>
            <person name="Lui A."/>
            <person name="MacDonald P.J.P."/>
            <person name="Montmayeur A."/>
            <person name="Murphy C."/>
            <person name="Neiman D."/>
            <person name="Pearson M."/>
            <person name="Priest M."/>
            <person name="Roberts A."/>
            <person name="Saif S."/>
            <person name="Shea T."/>
            <person name="Shenoy N."/>
            <person name="Sisk P."/>
            <person name="Stolte C."/>
            <person name="Sykes S."/>
            <person name="Wortman J."/>
            <person name="Nusbaum C."/>
            <person name="Birren B."/>
        </authorList>
    </citation>
    <scope>NUCLEOTIDE SEQUENCE</scope>
    <source>
        <strain evidence="2">NIH/UT8656</strain>
    </source>
</reference>
<name>H6BRA8_EXODN</name>
<sequence>MDVLVQHHPEYVALAWGAMKFVFVLVQNHEKLVTTLAKALATIGESLARVNLAIVLYPTARMKHAVAQVYACIMRFCIRAHDWYRANKLHHIWESLARPVELRYTDLIENIETALGEVEGLATAAARAEQRDVHMAVLTLAQRMENSEKVLFEVRQLVASTQAIVSSSQFNTNVNIITMRGDDIIPILFPSFHPNQPGDLRYAKLLARQGQKAASSISSPYWQDRKFDVWNSSPSSAAVAVKGDYLSRLTLRHTAIQMIEIIRAKQVPVIWFLKTSNDRITVAEMIKGLVYQALQVCDPSYTERSLGRLHATIQAADNEDAWFEILSSIIADLRQIYIILDLAATGENELHQDDRSFLWLSAFKRLFLKLPERNVQAAIKVLLFAYGSTATHQFGTAIEFADVTINTKHLSRGGVAFHKQTAQSRTKLTPRGKRTMHGIISGR</sequence>
<organism evidence="2 3">
    <name type="scientific">Exophiala dermatitidis (strain ATCC 34100 / CBS 525.76 / NIH/UT8656)</name>
    <name type="common">Black yeast</name>
    <name type="synonym">Wangiella dermatitidis</name>
    <dbReference type="NCBI Taxonomy" id="858893"/>
    <lineage>
        <taxon>Eukaryota</taxon>
        <taxon>Fungi</taxon>
        <taxon>Dikarya</taxon>
        <taxon>Ascomycota</taxon>
        <taxon>Pezizomycotina</taxon>
        <taxon>Eurotiomycetes</taxon>
        <taxon>Chaetothyriomycetidae</taxon>
        <taxon>Chaetothyriales</taxon>
        <taxon>Herpotrichiellaceae</taxon>
        <taxon>Exophiala</taxon>
    </lineage>
</organism>
<accession>H6BRA8</accession>
<dbReference type="HOGENOM" id="CLU_035524_0_0_1"/>
<feature type="domain" description="DUF7708" evidence="1">
    <location>
        <begin position="1"/>
        <end position="130"/>
    </location>
</feature>
<evidence type="ECO:0000313" key="3">
    <source>
        <dbReference type="Proteomes" id="UP000007304"/>
    </source>
</evidence>
<dbReference type="InterPro" id="IPR056125">
    <property type="entry name" value="DUF7708"/>
</dbReference>
<dbReference type="EMBL" id="JH226131">
    <property type="protein sequence ID" value="EHY54689.1"/>
    <property type="molecule type" value="Genomic_DNA"/>
</dbReference>
<proteinExistence type="predicted"/>